<evidence type="ECO:0000313" key="2">
    <source>
        <dbReference type="Proteomes" id="UP000450917"/>
    </source>
</evidence>
<dbReference type="Proteomes" id="UP000450917">
    <property type="component" value="Unassembled WGS sequence"/>
</dbReference>
<sequence>MEHWYIWQPKVTNALKTINDQLYHKLAADFSLIMGAEVSVSILKHEDSWKICYQAPHSESDLFTFIFSLYDPAKKEYLYSGFEIEEPTIDIHKLLVLPQGQGLATQIIYKFLEKMTEMQSFSRIVLRAESKDEAKFWQRFGFQFKARTSPYLPAMSLNLKPDIGKSKSLHVNIRYKSI</sequence>
<dbReference type="AlphaFoldDB" id="A0A7X2ZB06"/>
<keyword evidence="2" id="KW-1185">Reference proteome</keyword>
<reference evidence="1 2" key="1">
    <citation type="submission" date="2019-11" db="EMBL/GenBank/DDBJ databases">
        <title>Draft genome sequences of five Paenibacillus species of dairy origin.</title>
        <authorList>
            <person name="Olajide A.M."/>
            <person name="Chen S."/>
            <person name="Lapointe G."/>
        </authorList>
    </citation>
    <scope>NUCLEOTIDE SEQUENCE [LARGE SCALE GENOMIC DNA]</scope>
    <source>
        <strain evidence="1 2">2CS3</strain>
    </source>
</reference>
<evidence type="ECO:0008006" key="3">
    <source>
        <dbReference type="Google" id="ProtNLM"/>
    </source>
</evidence>
<organism evidence="1 2">
    <name type="scientific">Paenibacillus validus</name>
    <dbReference type="NCBI Taxonomy" id="44253"/>
    <lineage>
        <taxon>Bacteria</taxon>
        <taxon>Bacillati</taxon>
        <taxon>Bacillota</taxon>
        <taxon>Bacilli</taxon>
        <taxon>Bacillales</taxon>
        <taxon>Paenibacillaceae</taxon>
        <taxon>Paenibacillus</taxon>
    </lineage>
</organism>
<name>A0A7X2ZB06_9BACL</name>
<dbReference type="Gene3D" id="3.40.630.30">
    <property type="match status" value="1"/>
</dbReference>
<dbReference type="InterPro" id="IPR016181">
    <property type="entry name" value="Acyl_CoA_acyltransferase"/>
</dbReference>
<protein>
    <recommendedName>
        <fullName evidence="3">GNAT family N-acetyltransferase</fullName>
    </recommendedName>
</protein>
<dbReference type="RefSeq" id="WP_155614810.1">
    <property type="nucleotide sequence ID" value="NZ_WNZX01000010.1"/>
</dbReference>
<dbReference type="EMBL" id="WNZX01000010">
    <property type="protein sequence ID" value="MUG71625.1"/>
    <property type="molecule type" value="Genomic_DNA"/>
</dbReference>
<accession>A0A7X2ZB06</accession>
<comment type="caution">
    <text evidence="1">The sequence shown here is derived from an EMBL/GenBank/DDBJ whole genome shotgun (WGS) entry which is preliminary data.</text>
</comment>
<dbReference type="SUPFAM" id="SSF55729">
    <property type="entry name" value="Acyl-CoA N-acyltransferases (Nat)"/>
    <property type="match status" value="1"/>
</dbReference>
<proteinExistence type="predicted"/>
<evidence type="ECO:0000313" key="1">
    <source>
        <dbReference type="EMBL" id="MUG71625.1"/>
    </source>
</evidence>
<gene>
    <name evidence="1" type="ORF">GNP93_13190</name>
</gene>